<reference evidence="1" key="1">
    <citation type="submission" date="2021-06" db="EMBL/GenBank/DDBJ databases">
        <authorList>
            <person name="Kallberg Y."/>
            <person name="Tangrot J."/>
            <person name="Rosling A."/>
        </authorList>
    </citation>
    <scope>NUCLEOTIDE SEQUENCE</scope>
    <source>
        <strain evidence="1">28 12/20/2015</strain>
    </source>
</reference>
<accession>A0ACA9PMH9</accession>
<name>A0ACA9PMH9_9GLOM</name>
<comment type="caution">
    <text evidence="1">The sequence shown here is derived from an EMBL/GenBank/DDBJ whole genome shotgun (WGS) entry which is preliminary data.</text>
</comment>
<dbReference type="Proteomes" id="UP000789366">
    <property type="component" value="Unassembled WGS sequence"/>
</dbReference>
<evidence type="ECO:0000313" key="2">
    <source>
        <dbReference type="Proteomes" id="UP000789366"/>
    </source>
</evidence>
<feature type="non-terminal residue" evidence="1">
    <location>
        <position position="68"/>
    </location>
</feature>
<sequence>MIDSLLDKLNKIRKKNNLKNLEWSTQLINVAKKDVNQLSLTNEFPKDNHPGNFYEYKYQYYNAKDENE</sequence>
<gene>
    <name evidence="1" type="ORF">SPELUC_LOCUS12115</name>
</gene>
<protein>
    <submittedName>
        <fullName evidence="1">16413_t:CDS:1</fullName>
    </submittedName>
</protein>
<keyword evidence="2" id="KW-1185">Reference proteome</keyword>
<evidence type="ECO:0000313" key="1">
    <source>
        <dbReference type="EMBL" id="CAG8715899.1"/>
    </source>
</evidence>
<dbReference type="EMBL" id="CAJVPW010027550">
    <property type="protein sequence ID" value="CAG8715899.1"/>
    <property type="molecule type" value="Genomic_DNA"/>
</dbReference>
<proteinExistence type="predicted"/>
<organism evidence="1 2">
    <name type="scientific">Cetraspora pellucida</name>
    <dbReference type="NCBI Taxonomy" id="1433469"/>
    <lineage>
        <taxon>Eukaryota</taxon>
        <taxon>Fungi</taxon>
        <taxon>Fungi incertae sedis</taxon>
        <taxon>Mucoromycota</taxon>
        <taxon>Glomeromycotina</taxon>
        <taxon>Glomeromycetes</taxon>
        <taxon>Diversisporales</taxon>
        <taxon>Gigasporaceae</taxon>
        <taxon>Cetraspora</taxon>
    </lineage>
</organism>